<evidence type="ECO:0000313" key="1">
    <source>
        <dbReference type="EMBL" id="XDQ15776.1"/>
    </source>
</evidence>
<proteinExistence type="predicted"/>
<name>A0AB39ND08_9ACTN</name>
<gene>
    <name evidence="1" type="ORF">AB5J55_42245</name>
</gene>
<dbReference type="AlphaFoldDB" id="A0AB39ND08"/>
<accession>A0AB39ND08</accession>
<dbReference type="EMBL" id="CP163432">
    <property type="protein sequence ID" value="XDQ15776.1"/>
    <property type="molecule type" value="Genomic_DNA"/>
</dbReference>
<reference evidence="1" key="1">
    <citation type="submission" date="2024-07" db="EMBL/GenBank/DDBJ databases">
        <authorList>
            <person name="Yu S.T."/>
        </authorList>
    </citation>
    <scope>NUCLEOTIDE SEQUENCE</scope>
    <source>
        <strain evidence="1">R11</strain>
    </source>
</reference>
<dbReference type="RefSeq" id="WP_369275704.1">
    <property type="nucleotide sequence ID" value="NZ_CP163432.1"/>
</dbReference>
<protein>
    <submittedName>
        <fullName evidence="1">Uncharacterized protein</fullName>
    </submittedName>
</protein>
<sequence>MLAGFHVVDEADDTTQGLRVSEAPTGVLVSWTMSHGFIALAADQAGASSDGMRVVVQAAVADLLVQCGHPVVETLEGNGIVVLAEESAADA</sequence>
<organism evidence="1">
    <name type="scientific">Streptomyces sp. R11</name>
    <dbReference type="NCBI Taxonomy" id="3238625"/>
    <lineage>
        <taxon>Bacteria</taxon>
        <taxon>Bacillati</taxon>
        <taxon>Actinomycetota</taxon>
        <taxon>Actinomycetes</taxon>
        <taxon>Kitasatosporales</taxon>
        <taxon>Streptomycetaceae</taxon>
        <taxon>Streptomyces</taxon>
    </lineage>
</organism>